<protein>
    <recommendedName>
        <fullName evidence="4">Proteophosphoglycan ppg4</fullName>
    </recommendedName>
</protein>
<feature type="compositionally biased region" description="Basic and acidic residues" evidence="1">
    <location>
        <begin position="270"/>
        <end position="290"/>
    </location>
</feature>
<feature type="compositionally biased region" description="Acidic residues" evidence="1">
    <location>
        <begin position="380"/>
        <end position="397"/>
    </location>
</feature>
<feature type="compositionally biased region" description="Low complexity" evidence="1">
    <location>
        <begin position="65"/>
        <end position="85"/>
    </location>
</feature>
<sequence>MGPRSPHAREREFQGLFTPTFLPLLDSGGSTTPHSMSPDSPPPVLLSPPPAPAAPRPPTVADSVAPAAEEASPRSPSSRPPHASSTPLARPTAERQPTDGTVSSVDSSGSEGGKVRRSALRRSSSSTKGSPRHVRFDLHGVEVLPSTSPPEFAVGAGSPPDPPPPLSGAEPPPLGSGASAMDDSPAYTGPSLMDMEGEEDLLPKPRKVSSTQALRALSRSPLDEGTVWTVVNPSAEETPGNMASTPSSSQSAAVTAMQPVSNHVEFSSSSEEKGRTSKDSEKKSKTRGVEREDDENVDEEDSSEDEEFLSMRPKATTKSPSPSSVRSPLARSPARGSPLLFNANANATLSPRKTAQAFEDSLATGTIRDSSSAFAGAMHDEDEVEDEELFDFDEDQGEAAAVARSGKSVRKHGKYLSESSDDSSEPADNPSLPPVRHSLAPFPGSPSRPVPRRAAAADRELSSSATGAGKLLQGSVGSYKGQPLRMGVVVNPEVEAQAASMGEFSTFVGSVHDRAVDSSELASYRASYARGIPLSFSQRVALETAAGEDEDDMGALS</sequence>
<comment type="caution">
    <text evidence="2">The sequence shown here is derived from an EMBL/GenBank/DDBJ whole genome shotgun (WGS) entry which is preliminary data.</text>
</comment>
<evidence type="ECO:0000256" key="1">
    <source>
        <dbReference type="SAM" id="MobiDB-lite"/>
    </source>
</evidence>
<keyword evidence="3" id="KW-1185">Reference proteome</keyword>
<proteinExistence type="predicted"/>
<reference evidence="2 3" key="1">
    <citation type="journal article" date="2024" name="Commun. Biol.">
        <title>Comparative genomic analysis of thermophilic fungi reveals convergent evolutionary adaptations and gene losses.</title>
        <authorList>
            <person name="Steindorff A.S."/>
            <person name="Aguilar-Pontes M.V."/>
            <person name="Robinson A.J."/>
            <person name="Andreopoulos B."/>
            <person name="LaButti K."/>
            <person name="Kuo A."/>
            <person name="Mondo S."/>
            <person name="Riley R."/>
            <person name="Otillar R."/>
            <person name="Haridas S."/>
            <person name="Lipzen A."/>
            <person name="Grimwood J."/>
            <person name="Schmutz J."/>
            <person name="Clum A."/>
            <person name="Reid I.D."/>
            <person name="Moisan M.C."/>
            <person name="Butler G."/>
            <person name="Nguyen T.T.M."/>
            <person name="Dewar K."/>
            <person name="Conant G."/>
            <person name="Drula E."/>
            <person name="Henrissat B."/>
            <person name="Hansel C."/>
            <person name="Singer S."/>
            <person name="Hutchinson M.I."/>
            <person name="de Vries R.P."/>
            <person name="Natvig D.O."/>
            <person name="Powell A.J."/>
            <person name="Tsang A."/>
            <person name="Grigoriev I.V."/>
        </authorList>
    </citation>
    <scope>NUCLEOTIDE SEQUENCE [LARGE SCALE GENOMIC DNA]</scope>
    <source>
        <strain evidence="2 3">ATCC 24622</strain>
    </source>
</reference>
<dbReference type="Proteomes" id="UP001586593">
    <property type="component" value="Unassembled WGS sequence"/>
</dbReference>
<evidence type="ECO:0008006" key="4">
    <source>
        <dbReference type="Google" id="ProtNLM"/>
    </source>
</evidence>
<dbReference type="EMBL" id="JAZHXJ010002270">
    <property type="protein sequence ID" value="KAL1839928.1"/>
    <property type="molecule type" value="Genomic_DNA"/>
</dbReference>
<name>A0ABR3VF77_9PEZI</name>
<feature type="compositionally biased region" description="Polar residues" evidence="1">
    <location>
        <begin position="241"/>
        <end position="269"/>
    </location>
</feature>
<feature type="compositionally biased region" description="Pro residues" evidence="1">
    <location>
        <begin position="159"/>
        <end position="174"/>
    </location>
</feature>
<feature type="region of interest" description="Disordered" evidence="1">
    <location>
        <begin position="373"/>
        <end position="478"/>
    </location>
</feature>
<feature type="region of interest" description="Disordered" evidence="1">
    <location>
        <begin position="1"/>
        <end position="339"/>
    </location>
</feature>
<feature type="compositionally biased region" description="Acidic residues" evidence="1">
    <location>
        <begin position="291"/>
        <end position="308"/>
    </location>
</feature>
<organism evidence="2 3">
    <name type="scientific">Phialemonium thermophilum</name>
    <dbReference type="NCBI Taxonomy" id="223376"/>
    <lineage>
        <taxon>Eukaryota</taxon>
        <taxon>Fungi</taxon>
        <taxon>Dikarya</taxon>
        <taxon>Ascomycota</taxon>
        <taxon>Pezizomycotina</taxon>
        <taxon>Sordariomycetes</taxon>
        <taxon>Sordariomycetidae</taxon>
        <taxon>Cephalothecales</taxon>
        <taxon>Cephalothecaceae</taxon>
        <taxon>Phialemonium</taxon>
    </lineage>
</organism>
<gene>
    <name evidence="2" type="ORF">VTK73DRAFT_3889</name>
</gene>
<feature type="compositionally biased region" description="Low complexity" evidence="1">
    <location>
        <begin position="98"/>
        <end position="109"/>
    </location>
</feature>
<accession>A0ABR3VF77</accession>
<evidence type="ECO:0000313" key="3">
    <source>
        <dbReference type="Proteomes" id="UP001586593"/>
    </source>
</evidence>
<evidence type="ECO:0000313" key="2">
    <source>
        <dbReference type="EMBL" id="KAL1839928.1"/>
    </source>
</evidence>
<feature type="compositionally biased region" description="Pro residues" evidence="1">
    <location>
        <begin position="39"/>
        <end position="58"/>
    </location>
</feature>